<evidence type="ECO:0000313" key="1">
    <source>
        <dbReference type="Proteomes" id="UP000887564"/>
    </source>
</evidence>
<sequence>MEYIKCGGPVDGVAAVDKVDLKKITMFRYKVYVGRISVLWAYVCKPVQLERETQEIKGHCGGRS</sequence>
<organism evidence="1 2">
    <name type="scientific">Parascaris equorum</name>
    <name type="common">Equine roundworm</name>
    <dbReference type="NCBI Taxonomy" id="6256"/>
    <lineage>
        <taxon>Eukaryota</taxon>
        <taxon>Metazoa</taxon>
        <taxon>Ecdysozoa</taxon>
        <taxon>Nematoda</taxon>
        <taxon>Chromadorea</taxon>
        <taxon>Rhabditida</taxon>
        <taxon>Spirurina</taxon>
        <taxon>Ascaridomorpha</taxon>
        <taxon>Ascaridoidea</taxon>
        <taxon>Ascarididae</taxon>
        <taxon>Parascaris</taxon>
    </lineage>
</organism>
<name>A0A914S756_PAREQ</name>
<proteinExistence type="predicted"/>
<reference evidence="2" key="1">
    <citation type="submission" date="2022-11" db="UniProtKB">
        <authorList>
            <consortium name="WormBaseParasite"/>
        </authorList>
    </citation>
    <scope>IDENTIFICATION</scope>
</reference>
<dbReference type="Proteomes" id="UP000887564">
    <property type="component" value="Unplaced"/>
</dbReference>
<evidence type="ECO:0000313" key="2">
    <source>
        <dbReference type="WBParaSite" id="PEQ_0001426301-mRNA-1"/>
    </source>
</evidence>
<accession>A0A914S756</accession>
<protein>
    <submittedName>
        <fullName evidence="2">Uncharacterized protein</fullName>
    </submittedName>
</protein>
<dbReference type="WBParaSite" id="PEQ_0001426301-mRNA-1">
    <property type="protein sequence ID" value="PEQ_0001426301-mRNA-1"/>
    <property type="gene ID" value="PEQ_0001426301"/>
</dbReference>
<dbReference type="AlphaFoldDB" id="A0A914S756"/>
<keyword evidence="1" id="KW-1185">Reference proteome</keyword>